<dbReference type="PANTHER" id="PTHR11895">
    <property type="entry name" value="TRANSAMIDASE"/>
    <property type="match status" value="1"/>
</dbReference>
<dbReference type="InterPro" id="IPR014085">
    <property type="entry name" value="Allophanate_hydrolase"/>
</dbReference>
<evidence type="ECO:0000313" key="3">
    <source>
        <dbReference type="Proteomes" id="UP001434337"/>
    </source>
</evidence>
<gene>
    <name evidence="2" type="primary">atzF</name>
    <name evidence="2" type="ORF">PCC79_11400</name>
</gene>
<dbReference type="EMBL" id="CP115965">
    <property type="protein sequence ID" value="WZW97506.1"/>
    <property type="molecule type" value="Genomic_DNA"/>
</dbReference>
<evidence type="ECO:0000313" key="2">
    <source>
        <dbReference type="EMBL" id="WZW97506.1"/>
    </source>
</evidence>
<sequence>MAATYAVIEEANRPEIWISLRDQQTVSAEVTSVLERAAAGADLPLAGLLFAVKNNIDVAGLATTAACPAYAYQPGADAVAVARLRDAGAVVVGSTNLDQFATGLVGTRSPYGAVRHATAPERISGGSSSGSAVAVALGMVDFALGTDTAGSGRVPAALQGLFGIKPTRGMVPTVGVVPACASLDVVTVMDSDLARAALVAELMRGPDRRDPVSCRRSSEPTSPITRLGVATDDSLGALAPGWAEAYHEEIDHWRDAGADISTVDISDLLRAASLLYDGAFVAERYTAVGAFVDSHLDEVDPMVGSIVQGARDIPAWRLFQDEATLAAHQLRADDLWRQVDALLLPTTTWHPTLDQVQADPIGANTRMGRYTNFVNLLDMCALAYPAGEVDGLPFGVQLIGPAHADRRLLEAVDG</sequence>
<dbReference type="EC" id="3.5.1.54" evidence="2"/>
<dbReference type="Gene3D" id="1.20.58.1700">
    <property type="match status" value="1"/>
</dbReference>
<proteinExistence type="predicted"/>
<name>A0ABZ3C493_9ACTN</name>
<dbReference type="InterPro" id="IPR000120">
    <property type="entry name" value="Amidase"/>
</dbReference>
<dbReference type="Gene3D" id="3.90.1300.10">
    <property type="entry name" value="Amidase signature (AS) domain"/>
    <property type="match status" value="1"/>
</dbReference>
<dbReference type="Pfam" id="PF01425">
    <property type="entry name" value="Amidase"/>
    <property type="match status" value="1"/>
</dbReference>
<dbReference type="SUPFAM" id="SSF75304">
    <property type="entry name" value="Amidase signature (AS) enzymes"/>
    <property type="match status" value="1"/>
</dbReference>
<dbReference type="NCBIfam" id="NF006043">
    <property type="entry name" value="PRK08186.1"/>
    <property type="match status" value="1"/>
</dbReference>
<keyword evidence="3" id="KW-1185">Reference proteome</keyword>
<dbReference type="Proteomes" id="UP001434337">
    <property type="component" value="Chromosome"/>
</dbReference>
<dbReference type="InterPro" id="IPR023631">
    <property type="entry name" value="Amidase_dom"/>
</dbReference>
<dbReference type="GO" id="GO:0004039">
    <property type="term" value="F:allophanate hydrolase activity"/>
    <property type="evidence" value="ECO:0007669"/>
    <property type="project" value="UniProtKB-EC"/>
</dbReference>
<keyword evidence="2" id="KW-0378">Hydrolase</keyword>
<dbReference type="PANTHER" id="PTHR11895:SF169">
    <property type="entry name" value="GLUTAMYL-TRNA(GLN) AMIDOTRANSFERASE"/>
    <property type="match status" value="1"/>
</dbReference>
<dbReference type="NCBIfam" id="TIGR02713">
    <property type="entry name" value="allophanate_hyd"/>
    <property type="match status" value="1"/>
</dbReference>
<reference evidence="2 3" key="1">
    <citation type="journal article" date="2023" name="Environ Microbiome">
        <title>A coral-associated actinobacterium mitigates coral bleaching under heat stress.</title>
        <authorList>
            <person name="Li J."/>
            <person name="Zou Y."/>
            <person name="Li Q."/>
            <person name="Zhang J."/>
            <person name="Bourne D.G."/>
            <person name="Lyu Y."/>
            <person name="Liu C."/>
            <person name="Zhang S."/>
        </authorList>
    </citation>
    <scope>NUCLEOTIDE SEQUENCE [LARGE SCALE GENOMIC DNA]</scope>
    <source>
        <strain evidence="2 3">SCSIO 13291</strain>
    </source>
</reference>
<accession>A0ABZ3C493</accession>
<evidence type="ECO:0000259" key="1">
    <source>
        <dbReference type="Pfam" id="PF01425"/>
    </source>
</evidence>
<feature type="domain" description="Amidase" evidence="1">
    <location>
        <begin position="25"/>
        <end position="409"/>
    </location>
</feature>
<dbReference type="InterPro" id="IPR036928">
    <property type="entry name" value="AS_sf"/>
</dbReference>
<protein>
    <submittedName>
        <fullName evidence="2">Allophanate hydrolase</fullName>
        <ecNumber evidence="2">3.5.1.54</ecNumber>
    </submittedName>
</protein>
<organism evidence="2 3">
    <name type="scientific">Propioniciclava soli</name>
    <dbReference type="NCBI Taxonomy" id="2775081"/>
    <lineage>
        <taxon>Bacteria</taxon>
        <taxon>Bacillati</taxon>
        <taxon>Actinomycetota</taxon>
        <taxon>Actinomycetes</taxon>
        <taxon>Propionibacteriales</taxon>
        <taxon>Propionibacteriaceae</taxon>
        <taxon>Propioniciclava</taxon>
    </lineage>
</organism>
<dbReference type="RefSeq" id="WP_342371877.1">
    <property type="nucleotide sequence ID" value="NZ_CP115965.1"/>
</dbReference>